<sequence>MLPCNPGGHAAYQDTFVSEFLKFYPDPFVLPKSTWDYIVQFWYLDLSQTDSIMQDCYSVFGPEPRLPSCMLRSYLLALKLKVTSVTLWCRMLKETPLYAILSGFPFGDTPGVGTFYDFFSRIWKDDSPNLSPKDRFPKVKPPKGKKKGDKTPCDSSSTASKLLPLLERWPLKPQNPFSLVFRLYQQQFLDLSIQKKLIVPDHLALAGDGTPVRTAAQQRKKRICDCMEKGCSSCSCKRHYSQPDCNWGWDSHRECYFFGYHLYMFVASDSHSDLPVFPLLERASRHDMLSFLHSFFTMKAYLPEFQIERLLLDSAHDAYAVYEYCRREDITPFIDLNPGHTGHFTYKDDFTVDDDGVPVCKLGLRMHKDGYEAAKHRAKYRCPKSNRKRGCFCEHPCSPAKYGRTVHIFTDDNPRLFNIPPRDSKAWEKEYDRRTSVERSNKREKEDYKLEDGRHRSTKMWYCRLYSIMMLQHLDAWEMPSAEAFQKSFLGLAA</sequence>
<accession>A0A2K4ZR74</accession>
<protein>
    <recommendedName>
        <fullName evidence="4">Transposase DDE domain protein</fullName>
    </recommendedName>
</protein>
<evidence type="ECO:0000313" key="3">
    <source>
        <dbReference type="Proteomes" id="UP000236311"/>
    </source>
</evidence>
<feature type="region of interest" description="Disordered" evidence="1">
    <location>
        <begin position="130"/>
        <end position="157"/>
    </location>
</feature>
<dbReference type="Proteomes" id="UP000236311">
    <property type="component" value="Unassembled WGS sequence"/>
</dbReference>
<feature type="compositionally biased region" description="Basic residues" evidence="1">
    <location>
        <begin position="138"/>
        <end position="148"/>
    </location>
</feature>
<keyword evidence="3" id="KW-1185">Reference proteome</keyword>
<dbReference type="RefSeq" id="WP_172455335.1">
    <property type="nucleotide sequence ID" value="NZ_OFSM01000117.1"/>
</dbReference>
<dbReference type="AlphaFoldDB" id="A0A2K4ZR74"/>
<evidence type="ECO:0008006" key="4">
    <source>
        <dbReference type="Google" id="ProtNLM"/>
    </source>
</evidence>
<name>A0A2K4ZR74_9FIRM</name>
<evidence type="ECO:0000256" key="1">
    <source>
        <dbReference type="SAM" id="MobiDB-lite"/>
    </source>
</evidence>
<evidence type="ECO:0000313" key="2">
    <source>
        <dbReference type="EMBL" id="SOY32959.1"/>
    </source>
</evidence>
<reference evidence="2 3" key="1">
    <citation type="submission" date="2018-01" db="EMBL/GenBank/DDBJ databases">
        <authorList>
            <person name="Gaut B.S."/>
            <person name="Morton B.R."/>
            <person name="Clegg M.T."/>
            <person name="Duvall M.R."/>
        </authorList>
    </citation>
    <scope>NUCLEOTIDE SEQUENCE [LARGE SCALE GENOMIC DNA]</scope>
    <source>
        <strain evidence="2">GP69</strain>
    </source>
</reference>
<gene>
    <name evidence="2" type="ORF">AMURIS_05727</name>
</gene>
<dbReference type="EMBL" id="OFSM01000117">
    <property type="protein sequence ID" value="SOY32959.1"/>
    <property type="molecule type" value="Genomic_DNA"/>
</dbReference>
<proteinExistence type="predicted"/>
<organism evidence="2 3">
    <name type="scientific">Acetatifactor muris</name>
    <dbReference type="NCBI Taxonomy" id="879566"/>
    <lineage>
        <taxon>Bacteria</taxon>
        <taxon>Bacillati</taxon>
        <taxon>Bacillota</taxon>
        <taxon>Clostridia</taxon>
        <taxon>Lachnospirales</taxon>
        <taxon>Lachnospiraceae</taxon>
        <taxon>Acetatifactor</taxon>
    </lineage>
</organism>